<accession>A0A9X9QA02</accession>
<feature type="compositionally biased region" description="Pro residues" evidence="1">
    <location>
        <begin position="1"/>
        <end position="24"/>
    </location>
</feature>
<organism evidence="2 3">
    <name type="scientific">Gulo gulo</name>
    <name type="common">Wolverine</name>
    <name type="synonym">Gluton</name>
    <dbReference type="NCBI Taxonomy" id="48420"/>
    <lineage>
        <taxon>Eukaryota</taxon>
        <taxon>Metazoa</taxon>
        <taxon>Chordata</taxon>
        <taxon>Craniata</taxon>
        <taxon>Vertebrata</taxon>
        <taxon>Euteleostomi</taxon>
        <taxon>Mammalia</taxon>
        <taxon>Eutheria</taxon>
        <taxon>Laurasiatheria</taxon>
        <taxon>Carnivora</taxon>
        <taxon>Caniformia</taxon>
        <taxon>Musteloidea</taxon>
        <taxon>Mustelidae</taxon>
        <taxon>Guloninae</taxon>
        <taxon>Gulo</taxon>
    </lineage>
</organism>
<feature type="compositionally biased region" description="Basic and acidic residues" evidence="1">
    <location>
        <begin position="31"/>
        <end position="50"/>
    </location>
</feature>
<proteinExistence type="predicted"/>
<evidence type="ECO:0000313" key="2">
    <source>
        <dbReference type="EMBL" id="VCX41237.1"/>
    </source>
</evidence>
<comment type="caution">
    <text evidence="2">The sequence shown here is derived from an EMBL/GenBank/DDBJ whole genome shotgun (WGS) entry which is preliminary data.</text>
</comment>
<protein>
    <submittedName>
        <fullName evidence="2">Uncharacterized protein</fullName>
    </submittedName>
</protein>
<evidence type="ECO:0000313" key="3">
    <source>
        <dbReference type="Proteomes" id="UP000269945"/>
    </source>
</evidence>
<feature type="non-terminal residue" evidence="2">
    <location>
        <position position="1"/>
    </location>
</feature>
<gene>
    <name evidence="2" type="ORF">BN2614_LOCUS3</name>
</gene>
<feature type="region of interest" description="Disordered" evidence="1">
    <location>
        <begin position="1"/>
        <end position="64"/>
    </location>
</feature>
<evidence type="ECO:0000256" key="1">
    <source>
        <dbReference type="SAM" id="MobiDB-lite"/>
    </source>
</evidence>
<dbReference type="EMBL" id="CYRY02045708">
    <property type="protein sequence ID" value="VCX41237.1"/>
    <property type="molecule type" value="Genomic_DNA"/>
</dbReference>
<name>A0A9X9QA02_GULGU</name>
<feature type="compositionally biased region" description="Low complexity" evidence="1">
    <location>
        <begin position="53"/>
        <end position="64"/>
    </location>
</feature>
<dbReference type="Proteomes" id="UP000269945">
    <property type="component" value="Unassembled WGS sequence"/>
</dbReference>
<sequence length="64" mass="6504">SEPTPPLAAGPPPPGLGCPCSPPDSPRRRHAQEVDLRSPPTADRREERGTARGGSAHLGESGGG</sequence>
<keyword evidence="3" id="KW-1185">Reference proteome</keyword>
<dbReference type="AlphaFoldDB" id="A0A9X9QA02"/>
<reference evidence="2 3" key="1">
    <citation type="submission" date="2018-10" db="EMBL/GenBank/DDBJ databases">
        <authorList>
            <person name="Ekblom R."/>
            <person name="Jareborg N."/>
        </authorList>
    </citation>
    <scope>NUCLEOTIDE SEQUENCE [LARGE SCALE GENOMIC DNA]</scope>
    <source>
        <tissue evidence="2">Muscle</tissue>
    </source>
</reference>